<keyword evidence="9" id="KW-0472">Membrane</keyword>
<feature type="compositionally biased region" description="Acidic residues" evidence="13">
    <location>
        <begin position="1049"/>
        <end position="1061"/>
    </location>
</feature>
<dbReference type="GO" id="GO:0034045">
    <property type="term" value="C:phagophore assembly site membrane"/>
    <property type="evidence" value="ECO:0007669"/>
    <property type="project" value="UniProtKB-SubCell"/>
</dbReference>
<comment type="catalytic activity">
    <reaction evidence="10">
        <text>a 1,2-diacyl-sn-glycero-3-phospho-L-serine(in) = a 1,2-diacyl-sn-glycero-3-phospho-L-serine(out)</text>
        <dbReference type="Rhea" id="RHEA:38663"/>
        <dbReference type="ChEBI" id="CHEBI:57262"/>
    </reaction>
</comment>
<dbReference type="PANTHER" id="PTHR13190">
    <property type="entry name" value="AUTOPHAGY-RELATED 2, ISOFORM A"/>
    <property type="match status" value="1"/>
</dbReference>
<dbReference type="Proteomes" id="UP000076761">
    <property type="component" value="Unassembled WGS sequence"/>
</dbReference>
<dbReference type="GO" id="GO:0000045">
    <property type="term" value="P:autophagosome assembly"/>
    <property type="evidence" value="ECO:0007669"/>
    <property type="project" value="TreeGrafter"/>
</dbReference>
<feature type="region of interest" description="Disordered" evidence="13">
    <location>
        <begin position="836"/>
        <end position="856"/>
    </location>
</feature>
<keyword evidence="6" id="KW-0256">Endoplasmic reticulum</keyword>
<feature type="compositionally biased region" description="Polar residues" evidence="13">
    <location>
        <begin position="293"/>
        <end position="304"/>
    </location>
</feature>
<comment type="catalytic activity">
    <reaction evidence="11">
        <text>a 1,2-diacyl-sn-glycero-3-phosphoethanolamine(in) = a 1,2-diacyl-sn-glycero-3-phosphoethanolamine(out)</text>
        <dbReference type="Rhea" id="RHEA:38895"/>
        <dbReference type="ChEBI" id="CHEBI:64612"/>
    </reaction>
</comment>
<evidence type="ECO:0000313" key="14">
    <source>
        <dbReference type="EMBL" id="KZT26471.1"/>
    </source>
</evidence>
<evidence type="ECO:0000256" key="3">
    <source>
        <dbReference type="ARBA" id="ARBA00009714"/>
    </source>
</evidence>
<dbReference type="InterPro" id="IPR026849">
    <property type="entry name" value="ATG2"/>
</dbReference>
<dbReference type="GO" id="GO:0032266">
    <property type="term" value="F:phosphatidylinositol-3-phosphate binding"/>
    <property type="evidence" value="ECO:0007669"/>
    <property type="project" value="TreeGrafter"/>
</dbReference>
<organism evidence="14 15">
    <name type="scientific">Neolentinus lepideus HHB14362 ss-1</name>
    <dbReference type="NCBI Taxonomy" id="1314782"/>
    <lineage>
        <taxon>Eukaryota</taxon>
        <taxon>Fungi</taxon>
        <taxon>Dikarya</taxon>
        <taxon>Basidiomycota</taxon>
        <taxon>Agaricomycotina</taxon>
        <taxon>Agaricomycetes</taxon>
        <taxon>Gloeophyllales</taxon>
        <taxon>Gloeophyllaceae</taxon>
        <taxon>Neolentinus</taxon>
    </lineage>
</organism>
<keyword evidence="7" id="KW-0072">Autophagy</keyword>
<evidence type="ECO:0000256" key="4">
    <source>
        <dbReference type="ARBA" id="ARBA00018070"/>
    </source>
</evidence>
<feature type="compositionally biased region" description="Polar residues" evidence="13">
    <location>
        <begin position="1887"/>
        <end position="1904"/>
    </location>
</feature>
<feature type="region of interest" description="Disordered" evidence="13">
    <location>
        <begin position="687"/>
        <end position="720"/>
    </location>
</feature>
<feature type="compositionally biased region" description="Polar residues" evidence="13">
    <location>
        <begin position="695"/>
        <end position="719"/>
    </location>
</feature>
<dbReference type="GO" id="GO:0034727">
    <property type="term" value="P:piecemeal microautophagy of the nucleus"/>
    <property type="evidence" value="ECO:0007669"/>
    <property type="project" value="TreeGrafter"/>
</dbReference>
<dbReference type="GO" id="GO:0061709">
    <property type="term" value="P:reticulophagy"/>
    <property type="evidence" value="ECO:0007669"/>
    <property type="project" value="TreeGrafter"/>
</dbReference>
<keyword evidence="8" id="KW-0445">Lipid transport</keyword>
<dbReference type="GO" id="GO:0043495">
    <property type="term" value="F:protein-membrane adaptor activity"/>
    <property type="evidence" value="ECO:0007669"/>
    <property type="project" value="TreeGrafter"/>
</dbReference>
<dbReference type="EMBL" id="KV425566">
    <property type="protein sequence ID" value="KZT26471.1"/>
    <property type="molecule type" value="Genomic_DNA"/>
</dbReference>
<evidence type="ECO:0000256" key="12">
    <source>
        <dbReference type="ARBA" id="ARBA00024631"/>
    </source>
</evidence>
<protein>
    <recommendedName>
        <fullName evidence="4">Autophagy-related protein 2</fullName>
    </recommendedName>
</protein>
<feature type="region of interest" description="Disordered" evidence="13">
    <location>
        <begin position="293"/>
        <end position="312"/>
    </location>
</feature>
<keyword evidence="5" id="KW-0813">Transport</keyword>
<evidence type="ECO:0000256" key="2">
    <source>
        <dbReference type="ARBA" id="ARBA00004623"/>
    </source>
</evidence>
<feature type="region of interest" description="Disordered" evidence="13">
    <location>
        <begin position="941"/>
        <end position="983"/>
    </location>
</feature>
<evidence type="ECO:0000256" key="13">
    <source>
        <dbReference type="SAM" id="MobiDB-lite"/>
    </source>
</evidence>
<evidence type="ECO:0000256" key="5">
    <source>
        <dbReference type="ARBA" id="ARBA00022448"/>
    </source>
</evidence>
<dbReference type="Pfam" id="PF13329">
    <property type="entry name" value="ATG2_CAD"/>
    <property type="match status" value="1"/>
</dbReference>
<sequence length="2342" mass="255124">MTSWITSWLPPLPSIDLSSALPSAIQSRFISFLLKRTLGHFVKPGQFDVAQVDSQIGSGFVQVRDLRLDEDAINGLLQGFPLRLKEGGIASVVARVPWPNPLTSIVGMSIQSLRLTLAVVPGTNMKASTAHLADSVASVAETFIHEELTSREEAMLRESIYSETLGATFSTDELKNVPGGFDVDADPFHSPDSEAHEAHFNPEGVGIFATLIEGLLARFKLDVHDVRITIVDENNASFTLSVPEIQYGTECPDSSPAEPGSQAEGASRVLTISGVTLSSRCFRPPRILPSSYAASPTSTLSPVSPAQDPLTASVHSDALTSIILHDPAPASVAGQPDRRRMPSPISSSASDSSMDEETQMMMSQSLVSLPPRPSDLTYSHQQEAIEEEPSASAPTSQSVASLSLSDIYSAYQAPEEEYEHYTEDPPSDSPFLEHLQSDSGSENAYEYDLSRPPRPLFPEPSIQDERNEDVDVEALLPETPISRSPPPLTPFESPQAPADFSSSPQSISDGYFESGPSMYHGPEPRSTSSTHSLAASTYHDSETPSVRMSESVASSMYESAVSHGLAISHGHGLDISRGLAMPGGMWQSTVSDVVEKSTEAVDPFLFEARQGVSSSPAAYERATSPVESVKAQRSPVEREPTPVEEHPASPPPPPITSSGPAAQQARDEEGDIILSFGSEPIVIRLTTPPVRGLSSKESSSSTQPIERNKQHSQTQAVQQEKSKLTVTIGVMAVALSARHVQSALSLLSQLPSSLSSKPSSVKTQESGILDQLSVEVTVRGVVLLLLLSPSAIAEVEASTRVTQFFSHPLVPPKGIGNYLRVHLEALSLQVSSLSQKPAGKGKISPRSKPPPASSTTTAKFTLHELSAFAYLSDSKDSDCDYHAIPILITDPNLPSHYTSQHTFPVAGYSFQDDTSAPELPTFDIADWTDVRHRAVSAKITTWRTKAAPQQGRRSSYRLSSSPGTRSLASSPPKRGNTVSDVQPHAAVRVNTTLTADGLDVRMDIVPLHVFLDLELLSPRSGKAGEDGLLSFLAEATDFEANVPVAHDAEDSDEESQEDTDGETTPPATPRIVTDVKETDRERERRRLEALVLQDLDLSFDYRVKDVVNTARKIDPPNTRNAAKRQDDRKVSSKLNVVLALPVLRVQVRCPPPPGCAPRSGSAILDIHDIEISSGPQSSRGMPARARFAEFVDVPRDIPSSQDDTSSNEVLRARWARILVSYVSVGHSKAVGILSLGSLSPAIEPSSSSPGERSRQTPALLPRLRLLQSSLHSQSDASVSVSTTVVAVDLPSAYVALSKPILDGLQLWADDIAQLSERAAKAWRVDEDSSKATSLIGSRYFMRQGSSGAASQVSNTLSPSLSAHRSETVMKLNLTEAFVRILLPRAAKASRPLDLSASDLDLLVEIKPEGKDETVMTLAIANIGIREVDPTTTIRTMLSKTHLRQLGTSGRPMLKLRFTSAVVSDRGTAKQSRIRLSLSSFTYNLLPDLAWATDLSEYVKAPPGAFESVVPSERTRVSIKVLDGSVRLWAPTHPGALVMYMGETEFDTDIIGGSPHMAFRLAVPSLSLFMIDDKVSVADISYVPGPEQSYWKSTGYALFCEIINFHLKFSQMRRDELPETEAIIQGLDLRVHLCADTASALTAFLGDFGTLFSSPAPEGPPSPALKRRPTDVSENPQGLAYSMDEYAFRRVPEVGAAPDMISDDLPTNPDYLDASFGAAAGFRELTDSDLDEFDEQDIPAMAVPSYVSGIVSNVGGETVRMLDPEGIHIDEGYFETLTPEKLDQSPEVDETILRVRADDCNVSLFLYDGYDWARTRRIIEEEMKAMKRRLAKIRQLVASGQTYDPSVEETSALLFNSVYIGLEQDLGDMESDAIIAAIDEELKEDVETGTQSSWQSLRPQGTGTPNPKPARLKGRRLARSKGPNIEIRLMSMHVTVDQWGPDKGLTSRIFATVKELEILDHIKTSTWRKFLSELITDSRGNMRETDSNMVRIELCQVCPVPGNPSEEARLKARAKILPLRLNVDQDALDFFKKFFSFQDPDAVKEPSANPDEGMYFQYAEIFPVDIKLDYKPRRVDYRALREGKTIELMNFFHFDGAEMTLRHLTLYGITGWPRLFDMLNDLWTPDVKATQMVDIISGLSPIRSVVNVGSGVADLVLLPIAQYKKDGRVIRGMQKGTSAFVKSTAMEAIKLGAQLATGTQVILEQAETVLGAQFGEQLTAEALQIPTDDEFGEMGEVLGDEDQDLISRYAEQPSDIKEGIQSAYKSLRRNFSSAAQTILAVPMEVYERSGNEGPVRAVIRAVPIAVLKPMIGASEAVSKTLLGLQNTLDPSVRQEAEAKYKHR</sequence>
<dbReference type="GO" id="GO:0006869">
    <property type="term" value="P:lipid transport"/>
    <property type="evidence" value="ECO:0007669"/>
    <property type="project" value="UniProtKB-KW"/>
</dbReference>
<evidence type="ECO:0000256" key="8">
    <source>
        <dbReference type="ARBA" id="ARBA00023055"/>
    </source>
</evidence>
<feature type="region of interest" description="Disordered" evidence="13">
    <location>
        <begin position="610"/>
        <end position="666"/>
    </location>
</feature>
<feature type="region of interest" description="Disordered" evidence="13">
    <location>
        <begin position="325"/>
        <end position="398"/>
    </location>
</feature>
<comment type="catalytic activity">
    <reaction evidence="12">
        <text>a 1,2-diacyl-sn-glycero-3-phosphocholine(in) = a 1,2-diacyl-sn-glycero-3-phosphocholine(out)</text>
        <dbReference type="Rhea" id="RHEA:38571"/>
        <dbReference type="ChEBI" id="CHEBI:57643"/>
    </reaction>
</comment>
<gene>
    <name evidence="14" type="ORF">NEOLEDRAFT_1177476</name>
</gene>
<dbReference type="InParanoid" id="A0A165TCP2"/>
<feature type="region of interest" description="Disordered" evidence="13">
    <location>
        <begin position="1887"/>
        <end position="1914"/>
    </location>
</feature>
<feature type="compositionally biased region" description="Basic and acidic residues" evidence="13">
    <location>
        <begin position="635"/>
        <end position="647"/>
    </location>
</feature>
<evidence type="ECO:0000256" key="1">
    <source>
        <dbReference type="ARBA" id="ARBA00004406"/>
    </source>
</evidence>
<feature type="compositionally biased region" description="Low complexity" evidence="13">
    <location>
        <begin position="342"/>
        <end position="352"/>
    </location>
</feature>
<feature type="region of interest" description="Disordered" evidence="13">
    <location>
        <begin position="415"/>
        <end position="550"/>
    </location>
</feature>
<dbReference type="GO" id="GO:0061723">
    <property type="term" value="P:glycophagy"/>
    <property type="evidence" value="ECO:0007669"/>
    <property type="project" value="TreeGrafter"/>
</dbReference>
<evidence type="ECO:0000256" key="11">
    <source>
        <dbReference type="ARBA" id="ARBA00024615"/>
    </source>
</evidence>
<dbReference type="PANTHER" id="PTHR13190:SF1">
    <property type="entry name" value="AUTOPHAGY-RELATED 2, ISOFORM A"/>
    <property type="match status" value="1"/>
</dbReference>
<name>A0A165TCP2_9AGAM</name>
<reference evidence="14 15" key="1">
    <citation type="journal article" date="2016" name="Mol. Biol. Evol.">
        <title>Comparative Genomics of Early-Diverging Mushroom-Forming Fungi Provides Insights into the Origins of Lignocellulose Decay Capabilities.</title>
        <authorList>
            <person name="Nagy L.G."/>
            <person name="Riley R."/>
            <person name="Tritt A."/>
            <person name="Adam C."/>
            <person name="Daum C."/>
            <person name="Floudas D."/>
            <person name="Sun H."/>
            <person name="Yadav J.S."/>
            <person name="Pangilinan J."/>
            <person name="Larsson K.H."/>
            <person name="Matsuura K."/>
            <person name="Barry K."/>
            <person name="Labutti K."/>
            <person name="Kuo R."/>
            <person name="Ohm R.A."/>
            <person name="Bhattacharya S.S."/>
            <person name="Shirouzu T."/>
            <person name="Yoshinaga Y."/>
            <person name="Martin F.M."/>
            <person name="Grigoriev I.V."/>
            <person name="Hibbett D.S."/>
        </authorList>
    </citation>
    <scope>NUCLEOTIDE SEQUENCE [LARGE SCALE GENOMIC DNA]</scope>
    <source>
        <strain evidence="14 15">HHB14362 ss-1</strain>
    </source>
</reference>
<feature type="region of interest" description="Disordered" evidence="13">
    <location>
        <begin position="1046"/>
        <end position="1079"/>
    </location>
</feature>
<dbReference type="GO" id="GO:0005789">
    <property type="term" value="C:endoplasmic reticulum membrane"/>
    <property type="evidence" value="ECO:0007669"/>
    <property type="project" value="UniProtKB-SubCell"/>
</dbReference>
<feature type="region of interest" description="Disordered" evidence="13">
    <location>
        <begin position="1654"/>
        <end position="1674"/>
    </location>
</feature>
<dbReference type="STRING" id="1314782.A0A165TCP2"/>
<feature type="compositionally biased region" description="Polar residues" evidence="13">
    <location>
        <begin position="951"/>
        <end position="969"/>
    </location>
</feature>
<evidence type="ECO:0000256" key="7">
    <source>
        <dbReference type="ARBA" id="ARBA00023006"/>
    </source>
</evidence>
<comment type="subcellular location">
    <subcellularLocation>
        <location evidence="1">Endoplasmic reticulum membrane</location>
        <topology evidence="1">Peripheral membrane protein</topology>
    </subcellularLocation>
    <subcellularLocation>
        <location evidence="2">Preautophagosomal structure membrane</location>
        <topology evidence="2">Peripheral membrane protein</topology>
    </subcellularLocation>
</comment>
<dbReference type="GO" id="GO:0000422">
    <property type="term" value="P:autophagy of mitochondrion"/>
    <property type="evidence" value="ECO:0007669"/>
    <property type="project" value="TreeGrafter"/>
</dbReference>
<dbReference type="OrthoDB" id="18982at2759"/>
<evidence type="ECO:0000313" key="15">
    <source>
        <dbReference type="Proteomes" id="UP000076761"/>
    </source>
</evidence>
<evidence type="ECO:0000256" key="6">
    <source>
        <dbReference type="ARBA" id="ARBA00022824"/>
    </source>
</evidence>
<dbReference type="GO" id="GO:0061908">
    <property type="term" value="C:phagophore"/>
    <property type="evidence" value="ECO:0007669"/>
    <property type="project" value="TreeGrafter"/>
</dbReference>
<evidence type="ECO:0000256" key="9">
    <source>
        <dbReference type="ARBA" id="ARBA00023136"/>
    </source>
</evidence>
<keyword evidence="15" id="KW-1185">Reference proteome</keyword>
<comment type="similarity">
    <text evidence="3">Belongs to the ATG2 family.</text>
</comment>
<proteinExistence type="inferred from homology"/>
<evidence type="ECO:0000256" key="10">
    <source>
        <dbReference type="ARBA" id="ARBA00024479"/>
    </source>
</evidence>
<feature type="compositionally biased region" description="Low complexity" evidence="13">
    <location>
        <begin position="526"/>
        <end position="537"/>
    </location>
</feature>
<accession>A0A165TCP2</accession>